<dbReference type="RefSeq" id="WP_184796635.1">
    <property type="nucleotide sequence ID" value="NZ_JACIIZ010000001.1"/>
</dbReference>
<dbReference type="SUPFAM" id="SSF53335">
    <property type="entry name" value="S-adenosyl-L-methionine-dependent methyltransferases"/>
    <property type="match status" value="1"/>
</dbReference>
<sequence>MTAGPQDRAAFIRANTAPEAPALVPEVTLLTATEITPLWQATEDTLAAKDLPPPFWAFPWAGGQAVARHVLDHPELVRGRRVLDFAAGGGLIAIAAAKAGAAAVTAVEIDAYAIAATALNADLNSVAVTAVEIDVVGQPLPDIDVVLVGDVCYERPMALRVMAWLRGLAGTGVLVLMGDPGRTYLPKDGLTALATYRVPTTLELEDRTHRDSVVWRVEP</sequence>
<proteinExistence type="predicted"/>
<reference evidence="3 4" key="1">
    <citation type="submission" date="2020-08" db="EMBL/GenBank/DDBJ databases">
        <title>Genomic Encyclopedia of Type Strains, Phase IV (KMG-IV): sequencing the most valuable type-strain genomes for metagenomic binning, comparative biology and taxonomic classification.</title>
        <authorList>
            <person name="Goeker M."/>
        </authorList>
    </citation>
    <scope>NUCLEOTIDE SEQUENCE [LARGE SCALE GENOMIC DNA]</scope>
    <source>
        <strain evidence="3 4">DSM 22198</strain>
    </source>
</reference>
<accession>A0A7X0AT80</accession>
<gene>
    <name evidence="3" type="ORF">FHS74_000215</name>
</gene>
<protein>
    <submittedName>
        <fullName evidence="3">Putative nicotinamide N-methyase</fullName>
    </submittedName>
</protein>
<dbReference type="InterPro" id="IPR050078">
    <property type="entry name" value="Ribosomal_L11_MeTrfase_PrmA"/>
</dbReference>
<dbReference type="InterPro" id="IPR029063">
    <property type="entry name" value="SAM-dependent_MTases_sf"/>
</dbReference>
<dbReference type="Pfam" id="PF06325">
    <property type="entry name" value="PrmA"/>
    <property type="match status" value="1"/>
</dbReference>
<evidence type="ECO:0000256" key="2">
    <source>
        <dbReference type="ARBA" id="ARBA00022679"/>
    </source>
</evidence>
<keyword evidence="2" id="KW-0808">Transferase</keyword>
<comment type="caution">
    <text evidence="3">The sequence shown here is derived from an EMBL/GenBank/DDBJ whole genome shotgun (WGS) entry which is preliminary data.</text>
</comment>
<evidence type="ECO:0000313" key="4">
    <source>
        <dbReference type="Proteomes" id="UP000539175"/>
    </source>
</evidence>
<keyword evidence="4" id="KW-1185">Reference proteome</keyword>
<dbReference type="EMBL" id="JACIIZ010000001">
    <property type="protein sequence ID" value="MBB6249682.1"/>
    <property type="molecule type" value="Genomic_DNA"/>
</dbReference>
<dbReference type="Proteomes" id="UP000539175">
    <property type="component" value="Unassembled WGS sequence"/>
</dbReference>
<evidence type="ECO:0000256" key="1">
    <source>
        <dbReference type="ARBA" id="ARBA00022603"/>
    </source>
</evidence>
<dbReference type="Gene3D" id="3.40.50.150">
    <property type="entry name" value="Vaccinia Virus protein VP39"/>
    <property type="match status" value="1"/>
</dbReference>
<dbReference type="GO" id="GO:0032259">
    <property type="term" value="P:methylation"/>
    <property type="evidence" value="ECO:0007669"/>
    <property type="project" value="UniProtKB-KW"/>
</dbReference>
<keyword evidence="1" id="KW-0489">Methyltransferase</keyword>
<dbReference type="PANTHER" id="PTHR43648">
    <property type="entry name" value="ELECTRON TRANSFER FLAVOPROTEIN BETA SUBUNIT LYSINE METHYLTRANSFERASE"/>
    <property type="match status" value="1"/>
</dbReference>
<dbReference type="GO" id="GO:0016279">
    <property type="term" value="F:protein-lysine N-methyltransferase activity"/>
    <property type="evidence" value="ECO:0007669"/>
    <property type="project" value="TreeGrafter"/>
</dbReference>
<dbReference type="PANTHER" id="PTHR43648:SF1">
    <property type="entry name" value="ELECTRON TRANSFER FLAVOPROTEIN BETA SUBUNIT LYSINE METHYLTRANSFERASE"/>
    <property type="match status" value="1"/>
</dbReference>
<name>A0A7X0AT80_9PROT</name>
<evidence type="ECO:0000313" key="3">
    <source>
        <dbReference type="EMBL" id="MBB6249682.1"/>
    </source>
</evidence>
<dbReference type="AlphaFoldDB" id="A0A7X0AT80"/>
<organism evidence="3 4">
    <name type="scientific">Nitrospirillum iridis</name>
    <dbReference type="NCBI Taxonomy" id="765888"/>
    <lineage>
        <taxon>Bacteria</taxon>
        <taxon>Pseudomonadati</taxon>
        <taxon>Pseudomonadota</taxon>
        <taxon>Alphaproteobacteria</taxon>
        <taxon>Rhodospirillales</taxon>
        <taxon>Azospirillaceae</taxon>
        <taxon>Nitrospirillum</taxon>
    </lineage>
</organism>